<dbReference type="AlphaFoldDB" id="A0A7W7N8Z8"/>
<name>A0A7W7N8Z8_9FLAO</name>
<evidence type="ECO:0000313" key="1">
    <source>
        <dbReference type="EMBL" id="MBB4802954.1"/>
    </source>
</evidence>
<reference evidence="1 2" key="1">
    <citation type="submission" date="2020-08" db="EMBL/GenBank/DDBJ databases">
        <title>Functional genomics of gut bacteria from endangered species of beetles.</title>
        <authorList>
            <person name="Carlos-Shanley C."/>
        </authorList>
    </citation>
    <scope>NUCLEOTIDE SEQUENCE [LARGE SCALE GENOMIC DNA]</scope>
    <source>
        <strain evidence="1 2">S00142</strain>
    </source>
</reference>
<dbReference type="Proteomes" id="UP000561681">
    <property type="component" value="Unassembled WGS sequence"/>
</dbReference>
<sequence length="43" mass="4696">MKSPFHYVAVNQNAIYVRLSEVEVSQSDSAHGTSTSLSLTLLD</sequence>
<protein>
    <submittedName>
        <fullName evidence="1">Uncharacterized protein</fullName>
    </submittedName>
</protein>
<organism evidence="1 2">
    <name type="scientific">Flavobacterium nitrogenifigens</name>
    <dbReference type="NCBI Taxonomy" id="1617283"/>
    <lineage>
        <taxon>Bacteria</taxon>
        <taxon>Pseudomonadati</taxon>
        <taxon>Bacteroidota</taxon>
        <taxon>Flavobacteriia</taxon>
        <taxon>Flavobacteriales</taxon>
        <taxon>Flavobacteriaceae</taxon>
        <taxon>Flavobacterium</taxon>
    </lineage>
</organism>
<gene>
    <name evidence="1" type="ORF">HNP37_003029</name>
</gene>
<proteinExistence type="predicted"/>
<keyword evidence="2" id="KW-1185">Reference proteome</keyword>
<evidence type="ECO:0000313" key="2">
    <source>
        <dbReference type="Proteomes" id="UP000561681"/>
    </source>
</evidence>
<accession>A0A7W7N8Z8</accession>
<comment type="caution">
    <text evidence="1">The sequence shown here is derived from an EMBL/GenBank/DDBJ whole genome shotgun (WGS) entry which is preliminary data.</text>
</comment>
<dbReference type="EMBL" id="JACHLD010000004">
    <property type="protein sequence ID" value="MBB4802954.1"/>
    <property type="molecule type" value="Genomic_DNA"/>
</dbReference>